<protein>
    <submittedName>
        <fullName evidence="2">Uncharacterized protein</fullName>
    </submittedName>
</protein>
<comment type="caution">
    <text evidence="2">The sequence shown here is derived from an EMBL/GenBank/DDBJ whole genome shotgun (WGS) entry which is preliminary data.</text>
</comment>
<reference evidence="2" key="1">
    <citation type="submission" date="2021-01" db="EMBL/GenBank/DDBJ databases">
        <authorList>
            <person name="Li R."/>
            <person name="Bekaert M."/>
        </authorList>
    </citation>
    <scope>NUCLEOTIDE SEQUENCE</scope>
    <source>
        <strain evidence="2">Farmed</strain>
    </source>
</reference>
<proteinExistence type="predicted"/>
<feature type="transmembrane region" description="Helical" evidence="1">
    <location>
        <begin position="79"/>
        <end position="104"/>
    </location>
</feature>
<name>A0A812CA47_ACAPH</name>
<gene>
    <name evidence="2" type="ORF">SPHA_32180</name>
</gene>
<feature type="transmembrane region" description="Helical" evidence="1">
    <location>
        <begin position="165"/>
        <end position="186"/>
    </location>
</feature>
<organism evidence="2 3">
    <name type="scientific">Acanthosepion pharaonis</name>
    <name type="common">Pharaoh cuttlefish</name>
    <name type="synonym">Sepia pharaonis</name>
    <dbReference type="NCBI Taxonomy" id="158019"/>
    <lineage>
        <taxon>Eukaryota</taxon>
        <taxon>Metazoa</taxon>
        <taxon>Spiralia</taxon>
        <taxon>Lophotrochozoa</taxon>
        <taxon>Mollusca</taxon>
        <taxon>Cephalopoda</taxon>
        <taxon>Coleoidea</taxon>
        <taxon>Decapodiformes</taxon>
        <taxon>Sepiida</taxon>
        <taxon>Sepiina</taxon>
        <taxon>Sepiidae</taxon>
        <taxon>Acanthosepion</taxon>
    </lineage>
</organism>
<dbReference type="EMBL" id="CAHIKZ030001335">
    <property type="protein sequence ID" value="CAE1260338.1"/>
    <property type="molecule type" value="Genomic_DNA"/>
</dbReference>
<evidence type="ECO:0000313" key="2">
    <source>
        <dbReference type="EMBL" id="CAE1260338.1"/>
    </source>
</evidence>
<feature type="transmembrane region" description="Helical" evidence="1">
    <location>
        <begin position="20"/>
        <end position="41"/>
    </location>
</feature>
<feature type="transmembrane region" description="Helical" evidence="1">
    <location>
        <begin position="124"/>
        <end position="145"/>
    </location>
</feature>
<evidence type="ECO:0000256" key="1">
    <source>
        <dbReference type="SAM" id="Phobius"/>
    </source>
</evidence>
<sequence>MVLYSLCFFFVYSFNKVCFFFMAVASVSSLVSSFVFSSFILPSIRPFFILPFHIHEPFLFLLREAKKDRRWPLFSSSTLIFFHPPLSLSLSILKLLSFYPRYFFYRLRAPSPPLLLTLSSSPHYVLHFYSFSFLFPTLLFPPLTLPSFSPYHNPFFSPPLLSSSLILFFQSPVSDFSFLFLLLIILPPLT</sequence>
<keyword evidence="1" id="KW-1133">Transmembrane helix</keyword>
<keyword evidence="3" id="KW-1185">Reference proteome</keyword>
<accession>A0A812CA47</accession>
<keyword evidence="1" id="KW-0812">Transmembrane</keyword>
<dbReference type="AlphaFoldDB" id="A0A812CA47"/>
<keyword evidence="1" id="KW-0472">Membrane</keyword>
<dbReference type="Proteomes" id="UP000597762">
    <property type="component" value="Unassembled WGS sequence"/>
</dbReference>
<evidence type="ECO:0000313" key="3">
    <source>
        <dbReference type="Proteomes" id="UP000597762"/>
    </source>
</evidence>